<dbReference type="EMBL" id="RPFZ01000001">
    <property type="protein sequence ID" value="RPF71415.1"/>
    <property type="molecule type" value="Genomic_DNA"/>
</dbReference>
<dbReference type="RefSeq" id="WP_123879844.1">
    <property type="nucleotide sequence ID" value="NZ_RPFZ01000001.1"/>
</dbReference>
<protein>
    <submittedName>
        <fullName evidence="2">UrcA family protein</fullName>
    </submittedName>
</protein>
<reference evidence="2 3" key="1">
    <citation type="submission" date="2018-11" db="EMBL/GenBank/DDBJ databases">
        <title>Erythrobacter spongiae sp. nov., isolated from a marine sponge.</title>
        <authorList>
            <person name="Zhuang L."/>
            <person name="Luo L."/>
        </authorList>
    </citation>
    <scope>NUCLEOTIDE SEQUENCE [LARGE SCALE GENOMIC DNA]</scope>
    <source>
        <strain evidence="2 3">HN-E23</strain>
    </source>
</reference>
<proteinExistence type="predicted"/>
<comment type="caution">
    <text evidence="2">The sequence shown here is derived from an EMBL/GenBank/DDBJ whole genome shotgun (WGS) entry which is preliminary data.</text>
</comment>
<dbReference type="AlphaFoldDB" id="A0A3N5DKU8"/>
<evidence type="ECO:0000313" key="2">
    <source>
        <dbReference type="EMBL" id="RPF71415.1"/>
    </source>
</evidence>
<feature type="signal peptide" evidence="1">
    <location>
        <begin position="1"/>
        <end position="24"/>
    </location>
</feature>
<gene>
    <name evidence="2" type="ORF">EG799_07155</name>
</gene>
<keyword evidence="1" id="KW-0732">Signal</keyword>
<evidence type="ECO:0000313" key="3">
    <source>
        <dbReference type="Proteomes" id="UP000275232"/>
    </source>
</evidence>
<accession>A0A3N5DKU8</accession>
<dbReference type="Proteomes" id="UP000275232">
    <property type="component" value="Unassembled WGS sequence"/>
</dbReference>
<dbReference type="OrthoDB" id="7450905at2"/>
<evidence type="ECO:0000256" key="1">
    <source>
        <dbReference type="SAM" id="SignalP"/>
    </source>
</evidence>
<organism evidence="2 3">
    <name type="scientific">Aurantiacibacter spongiae</name>
    <dbReference type="NCBI Taxonomy" id="2488860"/>
    <lineage>
        <taxon>Bacteria</taxon>
        <taxon>Pseudomonadati</taxon>
        <taxon>Pseudomonadota</taxon>
        <taxon>Alphaproteobacteria</taxon>
        <taxon>Sphingomonadales</taxon>
        <taxon>Erythrobacteraceae</taxon>
        <taxon>Aurantiacibacter</taxon>
    </lineage>
</organism>
<dbReference type="InterPro" id="IPR030972">
    <property type="entry name" value="UrcA_uranyl"/>
</dbReference>
<keyword evidence="3" id="KW-1185">Reference proteome</keyword>
<dbReference type="NCBIfam" id="TIGR04433">
    <property type="entry name" value="UrcA_uranyl"/>
    <property type="match status" value="1"/>
</dbReference>
<name>A0A3N5DKU8_9SPHN</name>
<feature type="chain" id="PRO_5018016854" evidence="1">
    <location>
        <begin position="25"/>
        <end position="105"/>
    </location>
</feature>
<sequence length="105" mass="11742">MIRSKSIVLALAAAGLTLSAGAQAAPEEQQRSTAVRYTDLDLATADGVEELDRRMDRAARYVCRYNETDVGTRIRSRETRDCVDRARAQLDRRFAQIKREARLGG</sequence>